<dbReference type="InterPro" id="IPR046450">
    <property type="entry name" value="PA_dom_sf"/>
</dbReference>
<feature type="signal peptide" evidence="1">
    <location>
        <begin position="1"/>
        <end position="30"/>
    </location>
</feature>
<feature type="domain" description="PA" evidence="2">
    <location>
        <begin position="132"/>
        <end position="219"/>
    </location>
</feature>
<sequence length="463" mass="49983">MVVVKRKGSKVFASLLAVSIAFGSVGFASADTTSGKSSYAHDQKVVARVDANRAIEHIRYLSEEIGTRPGGLDAEKRSAEYIAKTLKSYGYDVEFQYFTVPDQFIANVAFADGTSWEMAAAQNGKLSNESVKGQVLYVDGGTNLSDFPASTAGKIVVMPRASSTADYRTQVDNAVKSGAKGVILQSLVGSRGNYGQTFNPNLTIKYDVPVFGAAFIQGEWLKEKAAKGPVEISLTAEHFSNLQSVNVIATKAPNTKSEKTKEVILGAHHDSVVGAFGANDNASGVGLMLELARVYKGYNTDKEMKFIAFGSEERGLLGSRYYVNQLTQEQKDKIEAVFVPDMVATNYEKAKNLYAMTPDGSRNIVTNSTLAAGARLGNSDILPGTFGSSDHVPFHQAGIPAALFIWMGIDSWDPLVYHIEKVYHTPQDTIADNISEERMQSALDIIGAGLFSTVRKDVPALNK</sequence>
<keyword evidence="1" id="KW-0732">Signal</keyword>
<dbReference type="SUPFAM" id="SSF52025">
    <property type="entry name" value="PA domain"/>
    <property type="match status" value="1"/>
</dbReference>
<evidence type="ECO:0000259" key="3">
    <source>
        <dbReference type="Pfam" id="PF04389"/>
    </source>
</evidence>
<dbReference type="RefSeq" id="WP_191273405.1">
    <property type="nucleotide sequence ID" value="NZ_BNDS01000010.1"/>
</dbReference>
<gene>
    <name evidence="4" type="ORF">AM1BK_25680</name>
</gene>
<dbReference type="PANTHER" id="PTHR12147">
    <property type="entry name" value="METALLOPEPTIDASE M28 FAMILY MEMBER"/>
    <property type="match status" value="1"/>
</dbReference>
<evidence type="ECO:0000256" key="1">
    <source>
        <dbReference type="SAM" id="SignalP"/>
    </source>
</evidence>
<keyword evidence="5" id="KW-1185">Reference proteome</keyword>
<feature type="domain" description="Peptidase M28" evidence="3">
    <location>
        <begin position="246"/>
        <end position="446"/>
    </location>
</feature>
<dbReference type="CDD" id="cd00538">
    <property type="entry name" value="PA"/>
    <property type="match status" value="1"/>
</dbReference>
<dbReference type="EMBL" id="BNDS01000010">
    <property type="protein sequence ID" value="GHH99025.1"/>
    <property type="molecule type" value="Genomic_DNA"/>
</dbReference>
<evidence type="ECO:0000313" key="4">
    <source>
        <dbReference type="EMBL" id="GHH99025.1"/>
    </source>
</evidence>
<evidence type="ECO:0000313" key="5">
    <source>
        <dbReference type="Proteomes" id="UP000637074"/>
    </source>
</evidence>
<dbReference type="InterPro" id="IPR045175">
    <property type="entry name" value="M28_fam"/>
</dbReference>
<dbReference type="Pfam" id="PF02225">
    <property type="entry name" value="PA"/>
    <property type="match status" value="1"/>
</dbReference>
<feature type="chain" id="PRO_5045945289" evidence="1">
    <location>
        <begin position="31"/>
        <end position="463"/>
    </location>
</feature>
<dbReference type="Proteomes" id="UP000637074">
    <property type="component" value="Unassembled WGS sequence"/>
</dbReference>
<dbReference type="Pfam" id="PF04389">
    <property type="entry name" value="Peptidase_M28"/>
    <property type="match status" value="1"/>
</dbReference>
<dbReference type="PANTHER" id="PTHR12147:SF26">
    <property type="entry name" value="PEPTIDASE M28 DOMAIN-CONTAINING PROTEIN"/>
    <property type="match status" value="1"/>
</dbReference>
<keyword evidence="4" id="KW-0378">Hydrolase</keyword>
<organism evidence="4 5">
    <name type="scientific">Neobacillus kokaensis</name>
    <dbReference type="NCBI Taxonomy" id="2759023"/>
    <lineage>
        <taxon>Bacteria</taxon>
        <taxon>Bacillati</taxon>
        <taxon>Bacillota</taxon>
        <taxon>Bacilli</taxon>
        <taxon>Bacillales</taxon>
        <taxon>Bacillaceae</taxon>
        <taxon>Neobacillus</taxon>
    </lineage>
</organism>
<keyword evidence="4" id="KW-0645">Protease</keyword>
<name>A0ABQ3N8U5_9BACI</name>
<dbReference type="Gene3D" id="3.50.30.30">
    <property type="match status" value="1"/>
</dbReference>
<dbReference type="SUPFAM" id="SSF53187">
    <property type="entry name" value="Zn-dependent exopeptidases"/>
    <property type="match status" value="1"/>
</dbReference>
<comment type="caution">
    <text evidence="4">The sequence shown here is derived from an EMBL/GenBank/DDBJ whole genome shotgun (WGS) entry which is preliminary data.</text>
</comment>
<dbReference type="InterPro" id="IPR007484">
    <property type="entry name" value="Peptidase_M28"/>
</dbReference>
<keyword evidence="4" id="KW-0031">Aminopeptidase</keyword>
<evidence type="ECO:0000259" key="2">
    <source>
        <dbReference type="Pfam" id="PF02225"/>
    </source>
</evidence>
<reference evidence="4 5" key="1">
    <citation type="journal article" date="2022" name="Int. J. Syst. Evol. Microbiol.">
        <title>Neobacillus kokaensis sp. nov., isolated from soil.</title>
        <authorList>
            <person name="Yuki K."/>
            <person name="Matsubara H."/>
            <person name="Yamaguchi S."/>
        </authorList>
    </citation>
    <scope>NUCLEOTIDE SEQUENCE [LARGE SCALE GENOMIC DNA]</scope>
    <source>
        <strain evidence="4 5">LOB 377</strain>
    </source>
</reference>
<dbReference type="InterPro" id="IPR003137">
    <property type="entry name" value="PA_domain"/>
</dbReference>
<protein>
    <submittedName>
        <fullName evidence="4">Aminopeptidase</fullName>
    </submittedName>
</protein>
<accession>A0ABQ3N8U5</accession>
<dbReference type="Gene3D" id="3.40.630.10">
    <property type="entry name" value="Zn peptidases"/>
    <property type="match status" value="1"/>
</dbReference>
<proteinExistence type="predicted"/>
<dbReference type="GO" id="GO:0004177">
    <property type="term" value="F:aminopeptidase activity"/>
    <property type="evidence" value="ECO:0007669"/>
    <property type="project" value="UniProtKB-KW"/>
</dbReference>